<keyword evidence="3" id="KW-1185">Reference proteome</keyword>
<dbReference type="Proteomes" id="UP001472677">
    <property type="component" value="Unassembled WGS sequence"/>
</dbReference>
<organism evidence="2 3">
    <name type="scientific">Hibiscus sabdariffa</name>
    <name type="common">roselle</name>
    <dbReference type="NCBI Taxonomy" id="183260"/>
    <lineage>
        <taxon>Eukaryota</taxon>
        <taxon>Viridiplantae</taxon>
        <taxon>Streptophyta</taxon>
        <taxon>Embryophyta</taxon>
        <taxon>Tracheophyta</taxon>
        <taxon>Spermatophyta</taxon>
        <taxon>Magnoliopsida</taxon>
        <taxon>eudicotyledons</taxon>
        <taxon>Gunneridae</taxon>
        <taxon>Pentapetalae</taxon>
        <taxon>rosids</taxon>
        <taxon>malvids</taxon>
        <taxon>Malvales</taxon>
        <taxon>Malvaceae</taxon>
        <taxon>Malvoideae</taxon>
        <taxon>Hibiscus</taxon>
    </lineage>
</organism>
<reference evidence="2 3" key="1">
    <citation type="journal article" date="2024" name="G3 (Bethesda)">
        <title>Genome assembly of Hibiscus sabdariffa L. provides insights into metabolisms of medicinal natural products.</title>
        <authorList>
            <person name="Kim T."/>
        </authorList>
    </citation>
    <scope>NUCLEOTIDE SEQUENCE [LARGE SCALE GENOMIC DNA]</scope>
    <source>
        <strain evidence="2">TK-2024</strain>
        <tissue evidence="2">Old leaves</tissue>
    </source>
</reference>
<feature type="compositionally biased region" description="Basic and acidic residues" evidence="1">
    <location>
        <begin position="34"/>
        <end position="45"/>
    </location>
</feature>
<gene>
    <name evidence="2" type="ORF">V6N12_029189</name>
</gene>
<protein>
    <submittedName>
        <fullName evidence="2">Uncharacterized protein</fullName>
    </submittedName>
</protein>
<feature type="region of interest" description="Disordered" evidence="1">
    <location>
        <begin position="13"/>
        <end position="67"/>
    </location>
</feature>
<name>A0ABR2CW46_9ROSI</name>
<proteinExistence type="predicted"/>
<accession>A0ABR2CW46</accession>
<sequence length="67" mass="7146">MSVFTSFLTCFSGSNKVASSKGDDSPRLPTKAKAGNDGKSRESKAKSKKSPPIPMSYFPVGSNFSRL</sequence>
<evidence type="ECO:0000313" key="2">
    <source>
        <dbReference type="EMBL" id="KAK8524323.1"/>
    </source>
</evidence>
<comment type="caution">
    <text evidence="2">The sequence shown here is derived from an EMBL/GenBank/DDBJ whole genome shotgun (WGS) entry which is preliminary data.</text>
</comment>
<evidence type="ECO:0000313" key="3">
    <source>
        <dbReference type="Proteomes" id="UP001472677"/>
    </source>
</evidence>
<evidence type="ECO:0000256" key="1">
    <source>
        <dbReference type="SAM" id="MobiDB-lite"/>
    </source>
</evidence>
<dbReference type="EMBL" id="JBBPBM010000041">
    <property type="protein sequence ID" value="KAK8524323.1"/>
    <property type="molecule type" value="Genomic_DNA"/>
</dbReference>